<proteinExistence type="predicted"/>
<dbReference type="RefSeq" id="WP_210420255.1">
    <property type="nucleotide sequence ID" value="NZ_CP042997.1"/>
</dbReference>
<accession>A0A5B9WD43</accession>
<keyword evidence="3" id="KW-1185">Reference proteome</keyword>
<dbReference type="InterPro" id="IPR024775">
    <property type="entry name" value="DinB-like"/>
</dbReference>
<evidence type="ECO:0000259" key="1">
    <source>
        <dbReference type="Pfam" id="PF12867"/>
    </source>
</evidence>
<dbReference type="KEGG" id="agv:OJF2_65810"/>
<dbReference type="Proteomes" id="UP000324233">
    <property type="component" value="Chromosome"/>
</dbReference>
<dbReference type="EMBL" id="CP042997">
    <property type="protein sequence ID" value="QEH37985.1"/>
    <property type="molecule type" value="Genomic_DNA"/>
</dbReference>
<protein>
    <submittedName>
        <fullName evidence="2">DinB superfamily protein</fullName>
    </submittedName>
</protein>
<dbReference type="Pfam" id="PF12867">
    <property type="entry name" value="DinB_2"/>
    <property type="match status" value="1"/>
</dbReference>
<evidence type="ECO:0000313" key="2">
    <source>
        <dbReference type="EMBL" id="QEH37985.1"/>
    </source>
</evidence>
<name>A0A5B9WD43_9BACT</name>
<dbReference type="Gene3D" id="1.20.120.450">
    <property type="entry name" value="dinb family like domain"/>
    <property type="match status" value="1"/>
</dbReference>
<dbReference type="InterPro" id="IPR034660">
    <property type="entry name" value="DinB/YfiT-like"/>
</dbReference>
<gene>
    <name evidence="2" type="ORF">OJF2_65810</name>
</gene>
<dbReference type="SUPFAM" id="SSF109854">
    <property type="entry name" value="DinB/YfiT-like putative metalloenzymes"/>
    <property type="match status" value="1"/>
</dbReference>
<dbReference type="AlphaFoldDB" id="A0A5B9WD43"/>
<sequence>MPPPPASRPGPDDYAAAPGAYVSLVPEGDILASMEGGLASTLATYRGLADAAALAVHAPYTWSLKQVLGHVIDCERVFGFRALAIARRDPSGLPGFDENAYMRSVDFDAIPLAGLVDEYEHLRRSHLAFFRHLPSEAWTRAGVANDERITVLALAYVIVGHERHHMRIVSSRLARA</sequence>
<feature type="domain" description="DinB-like" evidence="1">
    <location>
        <begin position="39"/>
        <end position="168"/>
    </location>
</feature>
<reference evidence="2 3" key="1">
    <citation type="submission" date="2019-08" db="EMBL/GenBank/DDBJ databases">
        <title>Deep-cultivation of Planctomycetes and their phenomic and genomic characterization uncovers novel biology.</title>
        <authorList>
            <person name="Wiegand S."/>
            <person name="Jogler M."/>
            <person name="Boedeker C."/>
            <person name="Pinto D."/>
            <person name="Vollmers J."/>
            <person name="Rivas-Marin E."/>
            <person name="Kohn T."/>
            <person name="Peeters S.H."/>
            <person name="Heuer A."/>
            <person name="Rast P."/>
            <person name="Oberbeckmann S."/>
            <person name="Bunk B."/>
            <person name="Jeske O."/>
            <person name="Meyerdierks A."/>
            <person name="Storesund J.E."/>
            <person name="Kallscheuer N."/>
            <person name="Luecker S."/>
            <person name="Lage O.M."/>
            <person name="Pohl T."/>
            <person name="Merkel B.J."/>
            <person name="Hornburger P."/>
            <person name="Mueller R.-W."/>
            <person name="Bruemmer F."/>
            <person name="Labrenz M."/>
            <person name="Spormann A.M."/>
            <person name="Op den Camp H."/>
            <person name="Overmann J."/>
            <person name="Amann R."/>
            <person name="Jetten M.S.M."/>
            <person name="Mascher T."/>
            <person name="Medema M.H."/>
            <person name="Devos D.P."/>
            <person name="Kaster A.-K."/>
            <person name="Ovreas L."/>
            <person name="Rohde M."/>
            <person name="Galperin M.Y."/>
            <person name="Jogler C."/>
        </authorList>
    </citation>
    <scope>NUCLEOTIDE SEQUENCE [LARGE SCALE GENOMIC DNA]</scope>
    <source>
        <strain evidence="2 3">OJF2</strain>
    </source>
</reference>
<evidence type="ECO:0000313" key="3">
    <source>
        <dbReference type="Proteomes" id="UP000324233"/>
    </source>
</evidence>
<organism evidence="2 3">
    <name type="scientific">Aquisphaera giovannonii</name>
    <dbReference type="NCBI Taxonomy" id="406548"/>
    <lineage>
        <taxon>Bacteria</taxon>
        <taxon>Pseudomonadati</taxon>
        <taxon>Planctomycetota</taxon>
        <taxon>Planctomycetia</taxon>
        <taxon>Isosphaerales</taxon>
        <taxon>Isosphaeraceae</taxon>
        <taxon>Aquisphaera</taxon>
    </lineage>
</organism>